<protein>
    <recommendedName>
        <fullName evidence="2">aldehyde dehydrogenase (NAD(+))</fullName>
        <ecNumber evidence="2">1.2.1.3</ecNumber>
    </recommendedName>
</protein>
<comment type="catalytic activity">
    <reaction evidence="3">
        <text>an aldehyde + NAD(+) + H2O = a carboxylate + NADH + 2 H(+)</text>
        <dbReference type="Rhea" id="RHEA:16185"/>
        <dbReference type="ChEBI" id="CHEBI:15377"/>
        <dbReference type="ChEBI" id="CHEBI:15378"/>
        <dbReference type="ChEBI" id="CHEBI:17478"/>
        <dbReference type="ChEBI" id="CHEBI:29067"/>
        <dbReference type="ChEBI" id="CHEBI:57540"/>
        <dbReference type="ChEBI" id="CHEBI:57945"/>
        <dbReference type="EC" id="1.2.1.3"/>
    </reaction>
</comment>
<accession>A0A9N9UK96</accession>
<gene>
    <name evidence="5" type="ORF">CBYS24578_00012367</name>
</gene>
<evidence type="ECO:0000256" key="2">
    <source>
        <dbReference type="ARBA" id="ARBA00024226"/>
    </source>
</evidence>
<dbReference type="InterPro" id="IPR016161">
    <property type="entry name" value="Ald_DH/histidinol_DH"/>
</dbReference>
<dbReference type="InterPro" id="IPR015590">
    <property type="entry name" value="Aldehyde_DH_dom"/>
</dbReference>
<sequence>MGPIVDKLQFDRARGFIERAKAQHKLLTGGIDANITQGYFIPPTAFLDVPEDAEIVKTEIFGPVAIVNTFKTEEEALAKANDTEYGLFAGVFTQDINKAMRIVAETESGMVGVNCMSYASPSLPFGGAKQSGVGRESGMDGLRGFTEPKTVYINLNY</sequence>
<dbReference type="Proteomes" id="UP000754883">
    <property type="component" value="Unassembled WGS sequence"/>
</dbReference>
<proteinExistence type="inferred from homology"/>
<reference evidence="5" key="1">
    <citation type="submission" date="2021-10" db="EMBL/GenBank/DDBJ databases">
        <authorList>
            <person name="Piombo E."/>
        </authorList>
    </citation>
    <scope>NUCLEOTIDE SEQUENCE</scope>
</reference>
<dbReference type="PANTHER" id="PTHR11699">
    <property type="entry name" value="ALDEHYDE DEHYDROGENASE-RELATED"/>
    <property type="match status" value="1"/>
</dbReference>
<dbReference type="EMBL" id="CABFNO020001469">
    <property type="protein sequence ID" value="CAG9990132.1"/>
    <property type="molecule type" value="Genomic_DNA"/>
</dbReference>
<dbReference type="InterPro" id="IPR016163">
    <property type="entry name" value="Ald_DH_C"/>
</dbReference>
<name>A0A9N9UK96_9HYPO</name>
<evidence type="ECO:0000256" key="3">
    <source>
        <dbReference type="ARBA" id="ARBA00049194"/>
    </source>
</evidence>
<dbReference type="OrthoDB" id="310895at2759"/>
<dbReference type="Gene3D" id="3.40.309.10">
    <property type="entry name" value="Aldehyde Dehydrogenase, Chain A, domain 2"/>
    <property type="match status" value="1"/>
</dbReference>
<dbReference type="EC" id="1.2.1.3" evidence="2"/>
<comment type="similarity">
    <text evidence="1">Belongs to the aldehyde dehydrogenase family.</text>
</comment>
<evidence type="ECO:0000313" key="5">
    <source>
        <dbReference type="EMBL" id="CAG9990132.1"/>
    </source>
</evidence>
<dbReference type="GO" id="GO:0004029">
    <property type="term" value="F:aldehyde dehydrogenase (NAD+) activity"/>
    <property type="evidence" value="ECO:0007669"/>
    <property type="project" value="UniProtKB-EC"/>
</dbReference>
<evidence type="ECO:0000313" key="6">
    <source>
        <dbReference type="Proteomes" id="UP000754883"/>
    </source>
</evidence>
<comment type="caution">
    <text evidence="5">The sequence shown here is derived from an EMBL/GenBank/DDBJ whole genome shotgun (WGS) entry which is preliminary data.</text>
</comment>
<keyword evidence="6" id="KW-1185">Reference proteome</keyword>
<dbReference type="InterPro" id="IPR016162">
    <property type="entry name" value="Ald_DH_N"/>
</dbReference>
<dbReference type="SUPFAM" id="SSF53720">
    <property type="entry name" value="ALDH-like"/>
    <property type="match status" value="1"/>
</dbReference>
<evidence type="ECO:0000256" key="1">
    <source>
        <dbReference type="ARBA" id="ARBA00009986"/>
    </source>
</evidence>
<feature type="domain" description="Aldehyde dehydrogenase" evidence="4">
    <location>
        <begin position="1"/>
        <end position="151"/>
    </location>
</feature>
<organism evidence="5 6">
    <name type="scientific">Clonostachys byssicola</name>
    <dbReference type="NCBI Taxonomy" id="160290"/>
    <lineage>
        <taxon>Eukaryota</taxon>
        <taxon>Fungi</taxon>
        <taxon>Dikarya</taxon>
        <taxon>Ascomycota</taxon>
        <taxon>Pezizomycotina</taxon>
        <taxon>Sordariomycetes</taxon>
        <taxon>Hypocreomycetidae</taxon>
        <taxon>Hypocreales</taxon>
        <taxon>Bionectriaceae</taxon>
        <taxon>Clonostachys</taxon>
    </lineage>
</organism>
<dbReference type="AlphaFoldDB" id="A0A9N9UK96"/>
<evidence type="ECO:0000259" key="4">
    <source>
        <dbReference type="Pfam" id="PF00171"/>
    </source>
</evidence>
<dbReference type="Pfam" id="PF00171">
    <property type="entry name" value="Aldedh"/>
    <property type="match status" value="1"/>
</dbReference>
<dbReference type="Gene3D" id="3.40.605.10">
    <property type="entry name" value="Aldehyde Dehydrogenase, Chain A, domain 1"/>
    <property type="match status" value="1"/>
</dbReference>